<organism evidence="3 4">
    <name type="scientific">Helicovermis profundi</name>
    <dbReference type="NCBI Taxonomy" id="3065157"/>
    <lineage>
        <taxon>Bacteria</taxon>
        <taxon>Bacillati</taxon>
        <taxon>Bacillota</taxon>
        <taxon>Clostridia</taxon>
        <taxon>Helicovermis</taxon>
    </lineage>
</organism>
<evidence type="ECO:0000313" key="3">
    <source>
        <dbReference type="EMBL" id="BEP28297.1"/>
    </source>
</evidence>
<dbReference type="AlphaFoldDB" id="A0AAU9E6M2"/>
<evidence type="ECO:0000313" key="4">
    <source>
        <dbReference type="Proteomes" id="UP001321786"/>
    </source>
</evidence>
<feature type="compositionally biased region" description="Low complexity" evidence="1">
    <location>
        <begin position="139"/>
        <end position="148"/>
    </location>
</feature>
<name>A0AAU9E6M2_9FIRM</name>
<feature type="region of interest" description="Disordered" evidence="1">
    <location>
        <begin position="130"/>
        <end position="165"/>
    </location>
</feature>
<dbReference type="Proteomes" id="UP001321786">
    <property type="component" value="Chromosome"/>
</dbReference>
<feature type="signal peptide" evidence="2">
    <location>
        <begin position="1"/>
        <end position="25"/>
    </location>
</feature>
<accession>A0AAU9E6M2</accession>
<dbReference type="RefSeq" id="WP_338536623.1">
    <property type="nucleotide sequence ID" value="NZ_AP028654.1"/>
</dbReference>
<protein>
    <recommendedName>
        <fullName evidence="5">DUF2680 domain-containing protein</fullName>
    </recommendedName>
</protein>
<sequence>MKIKKFTATLLIGVMALGFGALSFADTPAETYANLAGTTVENAFNERSADKTFGQMADEKGFLEEFTKAMLDDKKEWLDSLVENGTLTKEKEDEILAKIGEDCTLNPGSQRGIMREYGLSYGRDNNMGLRDGSGFGRKNNSGLRDGSGRSNGRGNGFRNGTGRDK</sequence>
<gene>
    <name evidence="3" type="ORF">HLPR_06280</name>
</gene>
<feature type="compositionally biased region" description="Gly residues" evidence="1">
    <location>
        <begin position="149"/>
        <end position="159"/>
    </location>
</feature>
<evidence type="ECO:0008006" key="5">
    <source>
        <dbReference type="Google" id="ProtNLM"/>
    </source>
</evidence>
<evidence type="ECO:0000256" key="1">
    <source>
        <dbReference type="SAM" id="MobiDB-lite"/>
    </source>
</evidence>
<proteinExistence type="predicted"/>
<dbReference type="KEGG" id="hprf:HLPR_06280"/>
<dbReference type="EMBL" id="AP028654">
    <property type="protein sequence ID" value="BEP28297.1"/>
    <property type="molecule type" value="Genomic_DNA"/>
</dbReference>
<keyword evidence="4" id="KW-1185">Reference proteome</keyword>
<feature type="chain" id="PRO_5043908331" description="DUF2680 domain-containing protein" evidence="2">
    <location>
        <begin position="26"/>
        <end position="165"/>
    </location>
</feature>
<reference evidence="3 4" key="1">
    <citation type="submission" date="2023-08" db="EMBL/GenBank/DDBJ databases">
        <title>Helicovermis profunda gen. nov., sp. nov., a novel mesophilic, fermentative bacterium within the Bacillota from a deep-sea hydrothermal vent chimney.</title>
        <authorList>
            <person name="Miyazaki U."/>
            <person name="Mizutani D."/>
            <person name="Hashimoto Y."/>
            <person name="Tame A."/>
            <person name="Sawayama S."/>
            <person name="Miyazaki J."/>
            <person name="Takai K."/>
            <person name="Nakagawa S."/>
        </authorList>
    </citation>
    <scope>NUCLEOTIDE SEQUENCE [LARGE SCALE GENOMIC DNA]</scope>
    <source>
        <strain evidence="3 4">S502</strain>
    </source>
</reference>
<evidence type="ECO:0000256" key="2">
    <source>
        <dbReference type="SAM" id="SignalP"/>
    </source>
</evidence>
<keyword evidence="2" id="KW-0732">Signal</keyword>